<comment type="caution">
    <text evidence="2">The sequence shown here is derived from an EMBL/GenBank/DDBJ whole genome shotgun (WGS) entry which is preliminary data.</text>
</comment>
<dbReference type="RefSeq" id="WP_147041894.1">
    <property type="nucleotide sequence ID" value="NZ_BAABIR010000001.1"/>
</dbReference>
<dbReference type="OrthoDB" id="9783700at2"/>
<dbReference type="Gene3D" id="2.130.10.10">
    <property type="entry name" value="YVTN repeat-like/Quinoprotein amine dehydrogenase"/>
    <property type="match status" value="1"/>
</dbReference>
<reference evidence="2 3" key="1">
    <citation type="journal article" date="2015" name="J. Microbiol.">
        <title>Sphingosinicella ginsenosidimutans sp. nov., with ginsenoside converting activity.</title>
        <authorList>
            <person name="Kim J.K."/>
            <person name="Kang M.S."/>
            <person name="Park S.C."/>
            <person name="Kim K.M."/>
            <person name="Choi K."/>
            <person name="Yoon M.H."/>
            <person name="Im W.T."/>
        </authorList>
    </citation>
    <scope>NUCLEOTIDE SEQUENCE [LARGE SCALE GENOMIC DNA]</scope>
    <source>
        <strain evidence="2 3">BS-11</strain>
    </source>
</reference>
<dbReference type="EMBL" id="VOQQ01000001">
    <property type="protein sequence ID" value="TXC62506.1"/>
    <property type="molecule type" value="Genomic_DNA"/>
</dbReference>
<dbReference type="PROSITE" id="PS51257">
    <property type="entry name" value="PROKAR_LIPOPROTEIN"/>
    <property type="match status" value="1"/>
</dbReference>
<accession>A0A5C6TQL1</accession>
<protein>
    <submittedName>
        <fullName evidence="2">Glutaminyl-peptide cyclotransferase</fullName>
    </submittedName>
</protein>
<keyword evidence="3" id="KW-1185">Reference proteome</keyword>
<sequence length="266" mass="29710">MPRLHLLFAIALALIGCGTSRSQAPAPANSGTPVQGYEVVATYPHDPRAFTEGLFWKDGFLWESTGLVGQSNIRRVNLADGRVVQSVDIPRTMFGEGIVDWGDEIISLTWRDRVGFRWNRHTLQQTGTFPFTIGEGWGMTRNDREIFESDGTSVIHVLDPATMQERRRIQVTADGVAVDQLNELEWVDGEIYANVWMTALIARIDPATGHVRAWIDLTDLVGQNAGSNQDAVLNGIAWDAQRRRLFVTGKLWPHLYEIRLTPAASN</sequence>
<keyword evidence="1" id="KW-0732">Signal</keyword>
<dbReference type="GO" id="GO:0016603">
    <property type="term" value="F:glutaminyl-peptide cyclotransferase activity"/>
    <property type="evidence" value="ECO:0007669"/>
    <property type="project" value="InterPro"/>
</dbReference>
<gene>
    <name evidence="2" type="ORF">FRZ32_01835</name>
</gene>
<name>A0A5C6TQL1_9SPHN</name>
<dbReference type="PANTHER" id="PTHR31270">
    <property type="entry name" value="GLUTAMINYL-PEPTIDE CYCLOTRANSFERASE"/>
    <property type="match status" value="1"/>
</dbReference>
<evidence type="ECO:0000313" key="2">
    <source>
        <dbReference type="EMBL" id="TXC62506.1"/>
    </source>
</evidence>
<dbReference type="Pfam" id="PF05096">
    <property type="entry name" value="Glu_cyclase_2"/>
    <property type="match status" value="1"/>
</dbReference>
<proteinExistence type="predicted"/>
<dbReference type="Proteomes" id="UP000321249">
    <property type="component" value="Unassembled WGS sequence"/>
</dbReference>
<dbReference type="InterPro" id="IPR007788">
    <property type="entry name" value="QCT"/>
</dbReference>
<dbReference type="PANTHER" id="PTHR31270:SF1">
    <property type="entry name" value="GLUTAMINYL-PEPTIDE CYCLOTRANSFERASE"/>
    <property type="match status" value="1"/>
</dbReference>
<feature type="chain" id="PRO_5022856939" evidence="1">
    <location>
        <begin position="25"/>
        <end position="266"/>
    </location>
</feature>
<evidence type="ECO:0000313" key="3">
    <source>
        <dbReference type="Proteomes" id="UP000321249"/>
    </source>
</evidence>
<feature type="signal peptide" evidence="1">
    <location>
        <begin position="1"/>
        <end position="24"/>
    </location>
</feature>
<dbReference type="InterPro" id="IPR011044">
    <property type="entry name" value="Quino_amine_DH_bsu"/>
</dbReference>
<dbReference type="AlphaFoldDB" id="A0A5C6TQL1"/>
<dbReference type="InterPro" id="IPR015943">
    <property type="entry name" value="WD40/YVTN_repeat-like_dom_sf"/>
</dbReference>
<evidence type="ECO:0000256" key="1">
    <source>
        <dbReference type="SAM" id="SignalP"/>
    </source>
</evidence>
<organism evidence="2 3">
    <name type="scientific">Allosphingosinicella ginsenosidimutans</name>
    <dbReference type="NCBI Taxonomy" id="1176539"/>
    <lineage>
        <taxon>Bacteria</taxon>
        <taxon>Pseudomonadati</taxon>
        <taxon>Pseudomonadota</taxon>
        <taxon>Alphaproteobacteria</taxon>
        <taxon>Sphingomonadales</taxon>
        <taxon>Sphingomonadaceae</taxon>
        <taxon>Allosphingosinicella</taxon>
    </lineage>
</organism>
<keyword evidence="2" id="KW-0808">Transferase</keyword>
<dbReference type="SUPFAM" id="SSF50969">
    <property type="entry name" value="YVTN repeat-like/Quinoprotein amine dehydrogenase"/>
    <property type="match status" value="1"/>
</dbReference>